<dbReference type="RefSeq" id="WP_065975016.1">
    <property type="nucleotide sequence ID" value="NZ_LWRY01000003.1"/>
</dbReference>
<sequence length="103" mass="12132">MIIKSTVRKFQKADDYAAFWRVPVPLIKSICICKAMRLHPYLETCGDPSTIADHRRFVLQYFARHLRHLAFHRAIEDFDASVNDYWLRQQSEAFALELMEEGS</sequence>
<accession>A0A1C2IK22</accession>
<dbReference type="EMBL" id="LWRY01000003">
    <property type="protein sequence ID" value="OCX76363.1"/>
    <property type="molecule type" value="Genomic_DNA"/>
</dbReference>
<dbReference type="AlphaFoldDB" id="A0A1C2IK22"/>
<proteinExistence type="predicted"/>
<reference evidence="1" key="1">
    <citation type="journal article" date="2016" name="Int. J. Mol. Sci.">
        <title>Comparative genomics of the extreme acidophile Acidithiobacillus thiooxidans reveals intraspecific divergence and niche adaptation.</title>
        <authorList>
            <person name="Zhang X."/>
            <person name="Feng X."/>
            <person name="Tao J."/>
            <person name="Ma L."/>
            <person name="Xiao Y."/>
            <person name="Liang Y."/>
            <person name="Liu X."/>
            <person name="Yin H."/>
        </authorList>
    </citation>
    <scope>NUCLEOTIDE SEQUENCE [LARGE SCALE GENOMIC DNA]</scope>
    <source>
        <strain evidence="1">DXS-W</strain>
    </source>
</reference>
<name>A0A1C2IK22_ACITH</name>
<keyword evidence="2" id="KW-1185">Reference proteome</keyword>
<dbReference type="OrthoDB" id="9917288at2"/>
<comment type="caution">
    <text evidence="1">The sequence shown here is derived from an EMBL/GenBank/DDBJ whole genome shotgun (WGS) entry which is preliminary data.</text>
</comment>
<dbReference type="Proteomes" id="UP000095008">
    <property type="component" value="Unassembled WGS sequence"/>
</dbReference>
<evidence type="ECO:0000313" key="1">
    <source>
        <dbReference type="EMBL" id="OCX76363.1"/>
    </source>
</evidence>
<evidence type="ECO:0000313" key="2">
    <source>
        <dbReference type="Proteomes" id="UP000095008"/>
    </source>
</evidence>
<organism evidence="1 2">
    <name type="scientific">Acidithiobacillus thiooxidans</name>
    <name type="common">Thiobacillus thiooxidans</name>
    <dbReference type="NCBI Taxonomy" id="930"/>
    <lineage>
        <taxon>Bacteria</taxon>
        <taxon>Pseudomonadati</taxon>
        <taxon>Pseudomonadota</taxon>
        <taxon>Acidithiobacillia</taxon>
        <taxon>Acidithiobacillales</taxon>
        <taxon>Acidithiobacillaceae</taxon>
        <taxon>Acidithiobacillus</taxon>
    </lineage>
</organism>
<gene>
    <name evidence="1" type="ORF">A6M23_00575</name>
</gene>
<protein>
    <submittedName>
        <fullName evidence="1">Uncharacterized protein</fullName>
    </submittedName>
</protein>